<proteinExistence type="predicted"/>
<dbReference type="RefSeq" id="WP_006608102.1">
    <property type="nucleotide sequence ID" value="NZ_CP072931.1"/>
</dbReference>
<dbReference type="AlphaFoldDB" id="J1RVQ3"/>
<keyword evidence="1" id="KW-1133">Transmembrane helix</keyword>
<dbReference type="PATRIC" id="fig|1160718.3.peg.6675"/>
<keyword evidence="1" id="KW-0472">Membrane</keyword>
<comment type="caution">
    <text evidence="2">The sequence shown here is derived from an EMBL/GenBank/DDBJ whole genome shotgun (WGS) entry which is preliminary data.</text>
</comment>
<dbReference type="EMBL" id="AJGV01000214">
    <property type="protein sequence ID" value="EJJ02617.1"/>
    <property type="molecule type" value="Genomic_DNA"/>
</dbReference>
<dbReference type="eggNOG" id="ENOG5031QZQ">
    <property type="taxonomic scope" value="Bacteria"/>
</dbReference>
<evidence type="ECO:0000313" key="2">
    <source>
        <dbReference type="EMBL" id="EJJ02617.1"/>
    </source>
</evidence>
<reference evidence="2" key="1">
    <citation type="journal article" date="2012" name="J. Bacteriol.">
        <title>Genome Sequence of Streptomyces auratus Strain AGR0001, a Phoslactomycin-Producing Actinomycete.</title>
        <authorList>
            <person name="Han X."/>
            <person name="Li M."/>
            <person name="Ding Z."/>
            <person name="Zhao J."/>
            <person name="Ji K."/>
            <person name="Wen M."/>
            <person name="Lu T."/>
        </authorList>
    </citation>
    <scope>NUCLEOTIDE SEQUENCE [LARGE SCALE GENOMIC DNA]</scope>
    <source>
        <strain evidence="2">AGR0001</strain>
    </source>
</reference>
<feature type="transmembrane region" description="Helical" evidence="1">
    <location>
        <begin position="71"/>
        <end position="93"/>
    </location>
</feature>
<protein>
    <submittedName>
        <fullName evidence="2">Uncharacterized protein</fullName>
    </submittedName>
</protein>
<accession>J1RVQ3</accession>
<sequence>MLLLIFGGFLLPVAGWLIGSVIWLLTPGWSARAKTAGLLVWPLCTLGLVATSAAAYWLILPLGDPVSSVVTSLFLLVPSSWFLLLLTAAWTLLGASGAPRGGEPQ</sequence>
<dbReference type="HOGENOM" id="CLU_2289977_0_0_11"/>
<feature type="transmembrane region" description="Helical" evidence="1">
    <location>
        <begin position="6"/>
        <end position="26"/>
    </location>
</feature>
<keyword evidence="1" id="KW-0812">Transmembrane</keyword>
<gene>
    <name evidence="2" type="ORF">SU9_33008</name>
</gene>
<evidence type="ECO:0000256" key="1">
    <source>
        <dbReference type="SAM" id="Phobius"/>
    </source>
</evidence>
<organism evidence="2">
    <name type="scientific">Streptomyces auratus AGR0001</name>
    <dbReference type="NCBI Taxonomy" id="1160718"/>
    <lineage>
        <taxon>Bacteria</taxon>
        <taxon>Bacillati</taxon>
        <taxon>Actinomycetota</taxon>
        <taxon>Actinomycetes</taxon>
        <taxon>Kitasatosporales</taxon>
        <taxon>Streptomycetaceae</taxon>
        <taxon>Streptomyces</taxon>
    </lineage>
</organism>
<name>J1RVQ3_9ACTN</name>
<feature type="transmembrane region" description="Helical" evidence="1">
    <location>
        <begin position="38"/>
        <end position="59"/>
    </location>
</feature>
<dbReference type="STRING" id="1160718.SU9_33008"/>